<evidence type="ECO:0000256" key="2">
    <source>
        <dbReference type="ARBA" id="ARBA00022741"/>
    </source>
</evidence>
<reference evidence="5 6" key="1">
    <citation type="submission" date="2016-10" db="EMBL/GenBank/DDBJ databases">
        <authorList>
            <person name="de Groot N.N."/>
        </authorList>
    </citation>
    <scope>NUCLEOTIDE SEQUENCE [LARGE SCALE GENOMIC DNA]</scope>
    <source>
        <strain evidence="5 6">CGMCC 1.6762</strain>
    </source>
</reference>
<dbReference type="EMBL" id="FNAR01000001">
    <property type="protein sequence ID" value="SDD78513.1"/>
    <property type="molecule type" value="Genomic_DNA"/>
</dbReference>
<evidence type="ECO:0000256" key="3">
    <source>
        <dbReference type="ARBA" id="ARBA00022840"/>
    </source>
</evidence>
<name>A0A1G6XL75_9BACL</name>
<evidence type="ECO:0000259" key="4">
    <source>
        <dbReference type="SMART" id="SM00382"/>
    </source>
</evidence>
<dbReference type="Pfam" id="PF01695">
    <property type="entry name" value="IstB_IS21"/>
    <property type="match status" value="1"/>
</dbReference>
<comment type="similarity">
    <text evidence="1">Belongs to the IS21/IS1162 putative ATP-binding protein family.</text>
</comment>
<dbReference type="InterPro" id="IPR002611">
    <property type="entry name" value="IstB_ATP-bd"/>
</dbReference>
<evidence type="ECO:0000313" key="5">
    <source>
        <dbReference type="EMBL" id="SDD78513.1"/>
    </source>
</evidence>
<dbReference type="AlphaFoldDB" id="A0A1G6XL75"/>
<organism evidence="5 6">
    <name type="scientific">Bhargavaea beijingensis</name>
    <dbReference type="NCBI Taxonomy" id="426756"/>
    <lineage>
        <taxon>Bacteria</taxon>
        <taxon>Bacillati</taxon>
        <taxon>Bacillota</taxon>
        <taxon>Bacilli</taxon>
        <taxon>Bacillales</taxon>
        <taxon>Caryophanaceae</taxon>
        <taxon>Bhargavaea</taxon>
    </lineage>
</organism>
<dbReference type="Gene3D" id="3.40.50.300">
    <property type="entry name" value="P-loop containing nucleotide triphosphate hydrolases"/>
    <property type="match status" value="1"/>
</dbReference>
<sequence length="259" mass="29942">MAITSPATDLQEKCKSLRLAETAKELPELLRSAESENWTYHEFIHQVLSHELGAREKKNIERFMKWANFPYHRTLAEYDLGEQSAIGERQFKLLKELTWIDNHFTLILMGPPGAGKTHLAVGLGIHAIEDGRQVAFVSMAELVHILKTREYASKSRTRYKRIIDSELVIIDDVMYMSIDPKEANLFFQFIYERYDHTAFILTSNKGPNEWGRFLGDQTLTAAILDRLLHRSEVISFSEHDDSLRMKHRKTLFSDTMAPS</sequence>
<dbReference type="NCBIfam" id="NF038214">
    <property type="entry name" value="IS21_help_AAA"/>
    <property type="match status" value="1"/>
</dbReference>
<feature type="domain" description="AAA+ ATPase" evidence="4">
    <location>
        <begin position="102"/>
        <end position="235"/>
    </location>
</feature>
<dbReference type="PANTHER" id="PTHR30050:SF4">
    <property type="entry name" value="ATP-BINDING PROTEIN RV3427C IN INSERTION SEQUENCE-RELATED"/>
    <property type="match status" value="1"/>
</dbReference>
<evidence type="ECO:0000313" key="6">
    <source>
        <dbReference type="Proteomes" id="UP000198823"/>
    </source>
</evidence>
<dbReference type="PIRSF" id="PIRSF003073">
    <property type="entry name" value="DNAC_TnpB_IstB"/>
    <property type="match status" value="1"/>
</dbReference>
<dbReference type="GO" id="GO:0005524">
    <property type="term" value="F:ATP binding"/>
    <property type="evidence" value="ECO:0007669"/>
    <property type="project" value="UniProtKB-KW"/>
</dbReference>
<dbReference type="InterPro" id="IPR027417">
    <property type="entry name" value="P-loop_NTPase"/>
</dbReference>
<dbReference type="SMART" id="SM00382">
    <property type="entry name" value="AAA"/>
    <property type="match status" value="1"/>
</dbReference>
<gene>
    <name evidence="5" type="ORF">SAMN04488126_10187</name>
</gene>
<dbReference type="SUPFAM" id="SSF52540">
    <property type="entry name" value="P-loop containing nucleoside triphosphate hydrolases"/>
    <property type="match status" value="1"/>
</dbReference>
<dbReference type="RefSeq" id="WP_092093897.1">
    <property type="nucleotide sequence ID" value="NZ_FNAR01000001.1"/>
</dbReference>
<dbReference type="InterPro" id="IPR003593">
    <property type="entry name" value="AAA+_ATPase"/>
</dbReference>
<accession>A0A1G6XL75</accession>
<proteinExistence type="inferred from homology"/>
<dbReference type="PRINTS" id="PR00300">
    <property type="entry name" value="CLPPROTEASEA"/>
</dbReference>
<keyword evidence="3" id="KW-0067">ATP-binding</keyword>
<dbReference type="InterPro" id="IPR028350">
    <property type="entry name" value="DNAC/IstB-like"/>
</dbReference>
<evidence type="ECO:0000256" key="1">
    <source>
        <dbReference type="ARBA" id="ARBA00008059"/>
    </source>
</evidence>
<dbReference type="InterPro" id="IPR001270">
    <property type="entry name" value="ClpA/B"/>
</dbReference>
<dbReference type="PANTHER" id="PTHR30050">
    <property type="entry name" value="CHROMOSOMAL REPLICATION INITIATOR PROTEIN DNAA"/>
    <property type="match status" value="1"/>
</dbReference>
<dbReference type="OrthoDB" id="2052561at2"/>
<dbReference type="InterPro" id="IPR047661">
    <property type="entry name" value="IstB"/>
</dbReference>
<dbReference type="CDD" id="cd00009">
    <property type="entry name" value="AAA"/>
    <property type="match status" value="1"/>
</dbReference>
<protein>
    <submittedName>
        <fullName evidence="5">DNA replication protein DnaC</fullName>
    </submittedName>
</protein>
<dbReference type="GO" id="GO:0006260">
    <property type="term" value="P:DNA replication"/>
    <property type="evidence" value="ECO:0007669"/>
    <property type="project" value="TreeGrafter"/>
</dbReference>
<keyword evidence="2" id="KW-0547">Nucleotide-binding</keyword>
<dbReference type="Proteomes" id="UP000198823">
    <property type="component" value="Unassembled WGS sequence"/>
</dbReference>
<dbReference type="STRING" id="426756.SAMN04488126_10187"/>